<evidence type="ECO:0000313" key="2">
    <source>
        <dbReference type="Proteomes" id="UP000054560"/>
    </source>
</evidence>
<dbReference type="AlphaFoldDB" id="A0A0L0FHK8"/>
<sequence length="249" mass="27893">RINWRIARVESYLQGSLEPFEDKAEDTPRNKAMRGAYFTLQTARYLPYTKQVARATDFVIKHGGLSLTQLLLESEITEAAALIRQLAGSINQEISMTDMVGGLYYLGTQRRWERGNDPEAEHREHQDCPPISPEVLRHCQELAPHALKIAYKTTEVDIQRLLSHIGYELLFAATTSSEFKPAHYVAVNRTKKKAVLAVRGTDGLTDVLTDLCIEGMTWPLVLDLDLSLSEQVKSAKPNTGASNATMVHK</sequence>
<dbReference type="OrthoDB" id="70570at2759"/>
<proteinExistence type="predicted"/>
<dbReference type="SUPFAM" id="SSF53474">
    <property type="entry name" value="alpha/beta-Hydrolases"/>
    <property type="match status" value="1"/>
</dbReference>
<gene>
    <name evidence="1" type="ORF">SARC_11229</name>
</gene>
<keyword evidence="2" id="KW-1185">Reference proteome</keyword>
<dbReference type="InterPro" id="IPR029058">
    <property type="entry name" value="AB_hydrolase_fold"/>
</dbReference>
<dbReference type="EMBL" id="KQ243177">
    <property type="protein sequence ID" value="KNC76262.1"/>
    <property type="molecule type" value="Genomic_DNA"/>
</dbReference>
<feature type="non-terminal residue" evidence="1">
    <location>
        <position position="249"/>
    </location>
</feature>
<reference evidence="1 2" key="1">
    <citation type="submission" date="2011-02" db="EMBL/GenBank/DDBJ databases">
        <title>The Genome Sequence of Sphaeroforma arctica JP610.</title>
        <authorList>
            <consortium name="The Broad Institute Genome Sequencing Platform"/>
            <person name="Russ C."/>
            <person name="Cuomo C."/>
            <person name="Young S.K."/>
            <person name="Zeng Q."/>
            <person name="Gargeya S."/>
            <person name="Alvarado L."/>
            <person name="Berlin A."/>
            <person name="Chapman S.B."/>
            <person name="Chen Z."/>
            <person name="Freedman E."/>
            <person name="Gellesch M."/>
            <person name="Goldberg J."/>
            <person name="Griggs A."/>
            <person name="Gujja S."/>
            <person name="Heilman E."/>
            <person name="Heiman D."/>
            <person name="Howarth C."/>
            <person name="Mehta T."/>
            <person name="Neiman D."/>
            <person name="Pearson M."/>
            <person name="Roberts A."/>
            <person name="Saif S."/>
            <person name="Shea T."/>
            <person name="Shenoy N."/>
            <person name="Sisk P."/>
            <person name="Stolte C."/>
            <person name="Sykes S."/>
            <person name="White J."/>
            <person name="Yandava C."/>
            <person name="Burger G."/>
            <person name="Gray M.W."/>
            <person name="Holland P.W.H."/>
            <person name="King N."/>
            <person name="Lang F.B.F."/>
            <person name="Roger A.J."/>
            <person name="Ruiz-Trillo I."/>
            <person name="Haas B."/>
            <person name="Nusbaum C."/>
            <person name="Birren B."/>
        </authorList>
    </citation>
    <scope>NUCLEOTIDE SEQUENCE [LARGE SCALE GENOMIC DNA]</scope>
    <source>
        <strain evidence="1 2">JP610</strain>
    </source>
</reference>
<accession>A0A0L0FHK8</accession>
<dbReference type="Proteomes" id="UP000054560">
    <property type="component" value="Unassembled WGS sequence"/>
</dbReference>
<dbReference type="RefSeq" id="XP_014150164.1">
    <property type="nucleotide sequence ID" value="XM_014294689.1"/>
</dbReference>
<organism evidence="1 2">
    <name type="scientific">Sphaeroforma arctica JP610</name>
    <dbReference type="NCBI Taxonomy" id="667725"/>
    <lineage>
        <taxon>Eukaryota</taxon>
        <taxon>Ichthyosporea</taxon>
        <taxon>Ichthyophonida</taxon>
        <taxon>Sphaeroforma</taxon>
    </lineage>
</organism>
<dbReference type="GeneID" id="25911733"/>
<evidence type="ECO:0000313" key="1">
    <source>
        <dbReference type="EMBL" id="KNC76262.1"/>
    </source>
</evidence>
<feature type="non-terminal residue" evidence="1">
    <location>
        <position position="1"/>
    </location>
</feature>
<name>A0A0L0FHK8_9EUKA</name>
<protein>
    <submittedName>
        <fullName evidence="1">Uncharacterized protein</fullName>
    </submittedName>
</protein>
<dbReference type="Gene3D" id="3.40.50.1820">
    <property type="entry name" value="alpha/beta hydrolase"/>
    <property type="match status" value="1"/>
</dbReference>